<gene>
    <name evidence="1" type="ORF">H4W79_004353</name>
</gene>
<evidence type="ECO:0000313" key="1">
    <source>
        <dbReference type="EMBL" id="MBE1460139.1"/>
    </source>
</evidence>
<sequence>MSHSWVAAGRSTGQGAALLGAAPLGAVGRQRSVRAAGGGVRWELRAALRSRRDLRAALRAGGNLVAGCLGVLPLRGEALGRLRAARVLRRLRARGAPGGRAVRPLRVRCGMLALRLWGRTEQVLAVTGPRLERSSVWAVLGLVRMGTDRSLRRL</sequence>
<dbReference type="EMBL" id="JADBDY010000001">
    <property type="protein sequence ID" value="MBE1460139.1"/>
    <property type="molecule type" value="Genomic_DNA"/>
</dbReference>
<comment type="caution">
    <text evidence="1">The sequence shown here is derived from an EMBL/GenBank/DDBJ whole genome shotgun (WGS) entry which is preliminary data.</text>
</comment>
<dbReference type="Proteomes" id="UP000598217">
    <property type="component" value="Unassembled WGS sequence"/>
</dbReference>
<organism evidence="1 2">
    <name type="scientific">Nocardiopsis terrae</name>
    <dbReference type="NCBI Taxonomy" id="372655"/>
    <lineage>
        <taxon>Bacteria</taxon>
        <taxon>Bacillati</taxon>
        <taxon>Actinomycetota</taxon>
        <taxon>Actinomycetes</taxon>
        <taxon>Streptosporangiales</taxon>
        <taxon>Nocardiopsidaceae</taxon>
        <taxon>Nocardiopsis</taxon>
    </lineage>
</organism>
<reference evidence="1 2" key="1">
    <citation type="submission" date="2020-10" db="EMBL/GenBank/DDBJ databases">
        <title>Sequencing the genomes of 1000 actinobacteria strains.</title>
        <authorList>
            <person name="Klenk H.-P."/>
        </authorList>
    </citation>
    <scope>NUCLEOTIDE SEQUENCE [LARGE SCALE GENOMIC DNA]</scope>
    <source>
        <strain evidence="1 2">DSM 45157</strain>
    </source>
</reference>
<protein>
    <submittedName>
        <fullName evidence="1">Uncharacterized protein</fullName>
    </submittedName>
</protein>
<proteinExistence type="predicted"/>
<accession>A0ABR9HMA6</accession>
<name>A0ABR9HMA6_9ACTN</name>
<dbReference type="RefSeq" id="WP_191266570.1">
    <property type="nucleotide sequence ID" value="NZ_BMXJ01000001.1"/>
</dbReference>
<evidence type="ECO:0000313" key="2">
    <source>
        <dbReference type="Proteomes" id="UP000598217"/>
    </source>
</evidence>
<keyword evidence="2" id="KW-1185">Reference proteome</keyword>